<dbReference type="NCBIfam" id="NF004971">
    <property type="entry name" value="PRK06334.1"/>
    <property type="match status" value="1"/>
</dbReference>
<dbReference type="Proteomes" id="UP000244926">
    <property type="component" value="Chromosome I"/>
</dbReference>
<dbReference type="Pfam" id="PF00501">
    <property type="entry name" value="AMP-binding"/>
    <property type="match status" value="1"/>
</dbReference>
<dbReference type="AlphaFoldDB" id="A0A2R8FCG9"/>
<dbReference type="OrthoDB" id="9757771at2"/>
<evidence type="ECO:0000259" key="2">
    <source>
        <dbReference type="Pfam" id="PF00501"/>
    </source>
</evidence>
<evidence type="ECO:0000256" key="1">
    <source>
        <dbReference type="SAM" id="Phobius"/>
    </source>
</evidence>
<keyword evidence="1" id="KW-0472">Membrane</keyword>
<name>A0A2R8FCG9_9CHLA</name>
<keyword evidence="4" id="KW-1185">Reference proteome</keyword>
<dbReference type="KEGG" id="csee:C10C_0895"/>
<sequence length="539" mass="59839">MHGQWNRRHNTHHLGLRPGSTVLESFLILCSEFDEAIACFDEHLGALSYQEIRNAVIAVAIKVSKFPEDRIGVMMPASIGAYIAYFGILLAGKIPVMMNWSQGLRELRACTKTAQVVRVLTSQQLVKHLNEVQGFIEYPFDLIYMEDMRKQLSLWEKCCVGLYSKCSIPWLFRIFGVSRLESSDIAVILFTSGTEKLPKAVPLTHKNLIANQKACLKFFDPNKHDVMLAFLPPFHAYGFNSCGLFPLLVGFPVVFASNPLNPRKLVDLIDDKEVSLLGSTPVFFDYILKTAKKQNSFLESLRLVVIGGDALTDDLYEETKRLQPKIALYQGYGATECSPVISITTKESPRKQECVGLPILGMDVLIISEETYVPMSSGEQGLIVVRGSSVFSGYLGSPKHQGFVLLGGDWWYLTGDLGYVGPTGDLFLEGRLSRFIKIGGEMVSLEALESILYQYFADNQSHYDHGSLVVCGVPGDKVRLCLFTTFPITIHKVNDILKNAETSSIVKISYVHQIKSIPILGIGKPDYASLNALAVSLFG</sequence>
<keyword evidence="3" id="KW-0436">Ligase</keyword>
<dbReference type="InterPro" id="IPR042099">
    <property type="entry name" value="ANL_N_sf"/>
</dbReference>
<dbReference type="Gene3D" id="3.40.50.12780">
    <property type="entry name" value="N-terminal domain of ligase-like"/>
    <property type="match status" value="1"/>
</dbReference>
<gene>
    <name evidence="3" type="primary">aas_2</name>
    <name evidence="3" type="ORF">C10C_0895</name>
</gene>
<feature type="domain" description="AMP-dependent synthetase/ligase" evidence="2">
    <location>
        <begin position="36"/>
        <end position="395"/>
    </location>
</feature>
<evidence type="ECO:0000313" key="4">
    <source>
        <dbReference type="Proteomes" id="UP000244926"/>
    </source>
</evidence>
<dbReference type="GO" id="GO:0016874">
    <property type="term" value="F:ligase activity"/>
    <property type="evidence" value="ECO:0007669"/>
    <property type="project" value="UniProtKB-KW"/>
</dbReference>
<evidence type="ECO:0000313" key="3">
    <source>
        <dbReference type="EMBL" id="SPN74032.1"/>
    </source>
</evidence>
<protein>
    <submittedName>
        <fullName evidence="3">Bifunctional protein aas,long chain fatty acid--[acyl-carrier-protein] ligase,Uncharacterized protein conserved in bacteria,amino acid adenylation domain,AMP-binding enzyme</fullName>
    </submittedName>
</protein>
<dbReference type="PANTHER" id="PTHR43767">
    <property type="entry name" value="LONG-CHAIN-FATTY-ACID--COA LIGASE"/>
    <property type="match status" value="1"/>
</dbReference>
<dbReference type="InterPro" id="IPR000873">
    <property type="entry name" value="AMP-dep_synth/lig_dom"/>
</dbReference>
<dbReference type="InterPro" id="IPR050237">
    <property type="entry name" value="ATP-dep_AMP-bd_enzyme"/>
</dbReference>
<reference evidence="4" key="1">
    <citation type="submission" date="2017-11" db="EMBL/GenBank/DDBJ databases">
        <authorList>
            <person name="Seth-Smith MB H."/>
        </authorList>
    </citation>
    <scope>NUCLEOTIDE SEQUENCE [LARGE SCALE GENOMIC DNA]</scope>
</reference>
<dbReference type="EMBL" id="LT993738">
    <property type="protein sequence ID" value="SPN74032.1"/>
    <property type="molecule type" value="Genomic_DNA"/>
</dbReference>
<accession>A0A2R8FCG9</accession>
<organism evidence="3 4">
    <name type="scientific">Chlamydia serpentis</name>
    <dbReference type="NCBI Taxonomy" id="1967782"/>
    <lineage>
        <taxon>Bacteria</taxon>
        <taxon>Pseudomonadati</taxon>
        <taxon>Chlamydiota</taxon>
        <taxon>Chlamydiia</taxon>
        <taxon>Chlamydiales</taxon>
        <taxon>Chlamydiaceae</taxon>
        <taxon>Chlamydia/Chlamydophila group</taxon>
        <taxon>Chlamydia</taxon>
    </lineage>
</organism>
<feature type="transmembrane region" description="Helical" evidence="1">
    <location>
        <begin position="71"/>
        <end position="92"/>
    </location>
</feature>
<keyword evidence="1" id="KW-0812">Transmembrane</keyword>
<dbReference type="PANTHER" id="PTHR43767:SF1">
    <property type="entry name" value="NONRIBOSOMAL PEPTIDE SYNTHASE PES1 (EUROFUNG)-RELATED"/>
    <property type="match status" value="1"/>
</dbReference>
<dbReference type="RefSeq" id="WP_108896967.1">
    <property type="nucleotide sequence ID" value="NZ_LT993738.1"/>
</dbReference>
<dbReference type="SUPFAM" id="SSF56801">
    <property type="entry name" value="Acetyl-CoA synthetase-like"/>
    <property type="match status" value="1"/>
</dbReference>
<proteinExistence type="predicted"/>
<keyword evidence="1" id="KW-1133">Transmembrane helix</keyword>